<comment type="caution">
    <text evidence="1">The sequence shown here is derived from an EMBL/GenBank/DDBJ whole genome shotgun (WGS) entry which is preliminary data.</text>
</comment>
<evidence type="ECO:0000313" key="1">
    <source>
        <dbReference type="EMBL" id="MPC89703.1"/>
    </source>
</evidence>
<sequence>MACQIITHDHFGLTFVTADRCVLPRPAPPVLLLSRLVPQRPPPGPSRIPLQLLRHAPLCSVPALQLPLIFSYPSLPSRFVPNLLFAPPHITPRLSCHPPFSHPLPIPSRPGRFDKD</sequence>
<evidence type="ECO:0000313" key="2">
    <source>
        <dbReference type="Proteomes" id="UP000324222"/>
    </source>
</evidence>
<keyword evidence="2" id="KW-1185">Reference proteome</keyword>
<dbReference type="EMBL" id="VSRR010081908">
    <property type="protein sequence ID" value="MPC89703.1"/>
    <property type="molecule type" value="Genomic_DNA"/>
</dbReference>
<accession>A0A5B7J5F0</accession>
<proteinExistence type="predicted"/>
<dbReference type="AlphaFoldDB" id="A0A5B7J5F0"/>
<gene>
    <name evidence="1" type="ORF">E2C01_084660</name>
</gene>
<dbReference type="Proteomes" id="UP000324222">
    <property type="component" value="Unassembled WGS sequence"/>
</dbReference>
<name>A0A5B7J5F0_PORTR</name>
<organism evidence="1 2">
    <name type="scientific">Portunus trituberculatus</name>
    <name type="common">Swimming crab</name>
    <name type="synonym">Neptunus trituberculatus</name>
    <dbReference type="NCBI Taxonomy" id="210409"/>
    <lineage>
        <taxon>Eukaryota</taxon>
        <taxon>Metazoa</taxon>
        <taxon>Ecdysozoa</taxon>
        <taxon>Arthropoda</taxon>
        <taxon>Crustacea</taxon>
        <taxon>Multicrustacea</taxon>
        <taxon>Malacostraca</taxon>
        <taxon>Eumalacostraca</taxon>
        <taxon>Eucarida</taxon>
        <taxon>Decapoda</taxon>
        <taxon>Pleocyemata</taxon>
        <taxon>Brachyura</taxon>
        <taxon>Eubrachyura</taxon>
        <taxon>Portunoidea</taxon>
        <taxon>Portunidae</taxon>
        <taxon>Portuninae</taxon>
        <taxon>Portunus</taxon>
    </lineage>
</organism>
<protein>
    <submittedName>
        <fullName evidence="1">Uncharacterized protein</fullName>
    </submittedName>
</protein>
<reference evidence="1 2" key="1">
    <citation type="submission" date="2019-05" db="EMBL/GenBank/DDBJ databases">
        <title>Another draft genome of Portunus trituberculatus and its Hox gene families provides insights of decapod evolution.</title>
        <authorList>
            <person name="Jeong J.-H."/>
            <person name="Song I."/>
            <person name="Kim S."/>
            <person name="Choi T."/>
            <person name="Kim D."/>
            <person name="Ryu S."/>
            <person name="Kim W."/>
        </authorList>
    </citation>
    <scope>NUCLEOTIDE SEQUENCE [LARGE SCALE GENOMIC DNA]</scope>
    <source>
        <tissue evidence="1">Muscle</tissue>
    </source>
</reference>